<name>A0AAE9J0R2_CAEBR</name>
<proteinExistence type="predicted"/>
<dbReference type="AlphaFoldDB" id="A0AAE9J0R2"/>
<reference evidence="1 2" key="1">
    <citation type="submission" date="2022-05" db="EMBL/GenBank/DDBJ databases">
        <title>Chromosome-level reference genomes for two strains of Caenorhabditis briggsae: an improved platform for comparative genomics.</title>
        <authorList>
            <person name="Stevens L."/>
            <person name="Andersen E.C."/>
        </authorList>
    </citation>
    <scope>NUCLEOTIDE SEQUENCE [LARGE SCALE GENOMIC DNA]</scope>
    <source>
        <strain evidence="1">QX1410_ONT</strain>
        <tissue evidence="1">Whole-organism</tissue>
    </source>
</reference>
<dbReference type="Proteomes" id="UP000827892">
    <property type="component" value="Chromosome I"/>
</dbReference>
<protein>
    <submittedName>
        <fullName evidence="1">Uncharacterized protein</fullName>
    </submittedName>
</protein>
<dbReference type="EMBL" id="CP090891">
    <property type="protein sequence ID" value="ULU14492.1"/>
    <property type="molecule type" value="Genomic_DNA"/>
</dbReference>
<sequence>MSGIEDNFLLNASAIARISEILTRTQSNPTVPPSDEYVMDVNTIKLSHRWTINNFGSILRLSSPEDKMTGKVLITRFIQSILKQKKKHSEFFPINPSRWKSSLLDRS</sequence>
<accession>A0AAE9J0R2</accession>
<organism evidence="1 2">
    <name type="scientific">Caenorhabditis briggsae</name>
    <dbReference type="NCBI Taxonomy" id="6238"/>
    <lineage>
        <taxon>Eukaryota</taxon>
        <taxon>Metazoa</taxon>
        <taxon>Ecdysozoa</taxon>
        <taxon>Nematoda</taxon>
        <taxon>Chromadorea</taxon>
        <taxon>Rhabditida</taxon>
        <taxon>Rhabditina</taxon>
        <taxon>Rhabditomorpha</taxon>
        <taxon>Rhabditoidea</taxon>
        <taxon>Rhabditidae</taxon>
        <taxon>Peloderinae</taxon>
        <taxon>Caenorhabditis</taxon>
    </lineage>
</organism>
<evidence type="ECO:0000313" key="2">
    <source>
        <dbReference type="Proteomes" id="UP000827892"/>
    </source>
</evidence>
<gene>
    <name evidence="1" type="ORF">L3Y34_016757</name>
</gene>
<evidence type="ECO:0000313" key="1">
    <source>
        <dbReference type="EMBL" id="ULU14492.1"/>
    </source>
</evidence>